<proteinExistence type="predicted"/>
<reference evidence="5 6" key="1">
    <citation type="submission" date="2019-11" db="EMBL/GenBank/DDBJ databases">
        <title>Comparative genomics of hydrocarbon-degrading Desulfosarcina strains.</title>
        <authorList>
            <person name="Watanabe M."/>
            <person name="Kojima H."/>
            <person name="Fukui M."/>
        </authorList>
    </citation>
    <scope>NUCLEOTIDE SEQUENCE [LARGE SCALE GENOMIC DNA]</scope>
    <source>
        <strain evidence="5 6">28bB2T</strain>
    </source>
</reference>
<keyword evidence="2" id="KW-1133">Transmembrane helix</keyword>
<dbReference type="InterPro" id="IPR053784">
    <property type="entry name" value="Choice_anch_U_dom"/>
</dbReference>
<dbReference type="SUPFAM" id="SSF103647">
    <property type="entry name" value="TSP type-3 repeat"/>
    <property type="match status" value="1"/>
</dbReference>
<feature type="region of interest" description="Disordered" evidence="1">
    <location>
        <begin position="320"/>
        <end position="394"/>
    </location>
</feature>
<dbReference type="Gene3D" id="2.60.40.10">
    <property type="entry name" value="Immunoglobulins"/>
    <property type="match status" value="4"/>
</dbReference>
<feature type="domain" description="Fibronectin type-III" evidence="4">
    <location>
        <begin position="15"/>
        <end position="107"/>
    </location>
</feature>
<dbReference type="KEGG" id="dov:DSCO28_19570"/>
<feature type="compositionally biased region" description="Acidic residues" evidence="1">
    <location>
        <begin position="337"/>
        <end position="364"/>
    </location>
</feature>
<keyword evidence="2" id="KW-0812">Transmembrane</keyword>
<feature type="compositionally biased region" description="Polar residues" evidence="1">
    <location>
        <begin position="223"/>
        <end position="237"/>
    </location>
</feature>
<dbReference type="InterPro" id="IPR022409">
    <property type="entry name" value="PKD/Chitinase_dom"/>
</dbReference>
<dbReference type="Pfam" id="PF00041">
    <property type="entry name" value="fn3"/>
    <property type="match status" value="1"/>
</dbReference>
<evidence type="ECO:0000259" key="4">
    <source>
        <dbReference type="PROSITE" id="PS50853"/>
    </source>
</evidence>
<gene>
    <name evidence="5" type="ORF">DSCO28_19570</name>
</gene>
<dbReference type="InterPro" id="IPR035986">
    <property type="entry name" value="PKD_dom_sf"/>
</dbReference>
<dbReference type="PANTHER" id="PTHR46182:SF2">
    <property type="entry name" value="FI19480P1"/>
    <property type="match status" value="1"/>
</dbReference>
<dbReference type="EMBL" id="AP021876">
    <property type="protein sequence ID" value="BBO81391.1"/>
    <property type="molecule type" value="Genomic_DNA"/>
</dbReference>
<dbReference type="RefSeq" id="WP_155322118.1">
    <property type="nucleotide sequence ID" value="NZ_AP021876.1"/>
</dbReference>
<feature type="region of interest" description="Disordered" evidence="1">
    <location>
        <begin position="205"/>
        <end position="237"/>
    </location>
</feature>
<feature type="region of interest" description="Disordered" evidence="1">
    <location>
        <begin position="681"/>
        <end position="702"/>
    </location>
</feature>
<feature type="chain" id="PRO_5024328227" description="Fibronectin type-III domain-containing protein" evidence="3">
    <location>
        <begin position="29"/>
        <end position="757"/>
    </location>
</feature>
<dbReference type="SUPFAM" id="SSF49265">
    <property type="entry name" value="Fibronectin type III"/>
    <property type="match status" value="1"/>
</dbReference>
<protein>
    <recommendedName>
        <fullName evidence="4">Fibronectin type-III domain-containing protein</fullName>
    </recommendedName>
</protein>
<evidence type="ECO:0000256" key="1">
    <source>
        <dbReference type="SAM" id="MobiDB-lite"/>
    </source>
</evidence>
<dbReference type="Proteomes" id="UP000425960">
    <property type="component" value="Chromosome"/>
</dbReference>
<dbReference type="GO" id="GO:0016020">
    <property type="term" value="C:membrane"/>
    <property type="evidence" value="ECO:0007669"/>
    <property type="project" value="TreeGrafter"/>
</dbReference>
<dbReference type="SMART" id="SM00089">
    <property type="entry name" value="PKD"/>
    <property type="match status" value="2"/>
</dbReference>
<name>A0A5K7ZKG1_9BACT</name>
<dbReference type="CDD" id="cd00146">
    <property type="entry name" value="PKD"/>
    <property type="match status" value="2"/>
</dbReference>
<evidence type="ECO:0000256" key="3">
    <source>
        <dbReference type="SAM" id="SignalP"/>
    </source>
</evidence>
<keyword evidence="3" id="KW-0732">Signal</keyword>
<dbReference type="InterPro" id="IPR036116">
    <property type="entry name" value="FN3_sf"/>
</dbReference>
<organism evidence="5 6">
    <name type="scientific">Desulfosarcina ovata subsp. sediminis</name>
    <dbReference type="NCBI Taxonomy" id="885957"/>
    <lineage>
        <taxon>Bacteria</taxon>
        <taxon>Pseudomonadati</taxon>
        <taxon>Thermodesulfobacteriota</taxon>
        <taxon>Desulfobacteria</taxon>
        <taxon>Desulfobacterales</taxon>
        <taxon>Desulfosarcinaceae</taxon>
        <taxon>Desulfosarcina</taxon>
    </lineage>
</organism>
<dbReference type="SUPFAM" id="SSF49299">
    <property type="entry name" value="PKD domain"/>
    <property type="match status" value="2"/>
</dbReference>
<dbReference type="GO" id="GO:0005509">
    <property type="term" value="F:calcium ion binding"/>
    <property type="evidence" value="ECO:0007669"/>
    <property type="project" value="InterPro"/>
</dbReference>
<dbReference type="GO" id="GO:0031410">
    <property type="term" value="C:cytoplasmic vesicle"/>
    <property type="evidence" value="ECO:0007669"/>
    <property type="project" value="TreeGrafter"/>
</dbReference>
<accession>A0A5K7ZKG1</accession>
<dbReference type="NCBIfam" id="NF041766">
    <property type="entry name" value="choice_anch_U"/>
    <property type="match status" value="1"/>
</dbReference>
<feature type="compositionally biased region" description="Acidic residues" evidence="1">
    <location>
        <begin position="378"/>
        <end position="388"/>
    </location>
</feature>
<dbReference type="Pfam" id="PF22352">
    <property type="entry name" value="K319L-like_PKD"/>
    <property type="match status" value="2"/>
</dbReference>
<dbReference type="AlphaFoldDB" id="A0A5K7ZKG1"/>
<dbReference type="InterPro" id="IPR029865">
    <property type="entry name" value="KIAA0319-like"/>
</dbReference>
<dbReference type="PROSITE" id="PS50853">
    <property type="entry name" value="FN3"/>
    <property type="match status" value="1"/>
</dbReference>
<dbReference type="CDD" id="cd00063">
    <property type="entry name" value="FN3"/>
    <property type="match status" value="1"/>
</dbReference>
<keyword evidence="2" id="KW-0472">Membrane</keyword>
<feature type="transmembrane region" description="Helical" evidence="2">
    <location>
        <begin position="726"/>
        <end position="747"/>
    </location>
</feature>
<dbReference type="InterPro" id="IPR028974">
    <property type="entry name" value="TSP_type-3_rpt"/>
</dbReference>
<dbReference type="PANTHER" id="PTHR46182">
    <property type="entry name" value="FI19480P1"/>
    <property type="match status" value="1"/>
</dbReference>
<feature type="signal peptide" evidence="3">
    <location>
        <begin position="1"/>
        <end position="28"/>
    </location>
</feature>
<feature type="compositionally biased region" description="Low complexity" evidence="1">
    <location>
        <begin position="681"/>
        <end position="697"/>
    </location>
</feature>
<evidence type="ECO:0000256" key="2">
    <source>
        <dbReference type="SAM" id="Phobius"/>
    </source>
</evidence>
<sequence length="757" mass="79377">MKSKQQSFLKICFTGLTALFCLVTVAHSANVTLAWDANDPEPEGYRVFAREEGQSYDYQYPLWEGDETTCTLAGLVEGTTYYFVVRAFEGTLESADSEEVSYTPAATGVNQSPSASAGDSQTVYEDDAVTLDGTASSDSDGSIASYLWEQTGGTSITISGTAQAQATFTAPVVDADGETLTFSLTVTDDDGNTSVATTTVNVLKSDSTDAGSEEASDTPAATAANQSPSASAGDSQTVYEGDAVTLDGTASSDSDGSIVSYLWEQTGGTSITVSNSSQAQATFTAPVVDADGETLTFSLTVTDDDGNTSVATTTVNVLKSDSTDVDGDNVPDVLDAFPEDPTEWADNDSDGVGDNEDSDDDNDGMSDQWESEYGLDPYTDDAGLDADGDGVSNLDEYEAQTDPVASPTNTEPDAPVIETVYTDAFVDLTPVLVSGAYFDPDSDDHYQSQWQISTEVDFPDSSAMVLDETTTTQLTAYQVGEMVLDYDTVYYWRVRFVDARSGESDWSEVSSFITVESSDDADTNGIPDDQEVSAIVDLNENGINDILEDDIKLVNTVEGQTVVGVKAVSSNIILFSVKSICSDTVSDQSVAMGFGLIGFKLYLDEVGAAATVTIYFSTAVEEDSQLYKYYSDTGWEIYERSVFAENRKSVTLTLVDGGIGDEDGVANGIIVDPSGISSVDTATTDSASVSTSDSSSSSGGGGGGGCFISTGSEGMGHLGLATTSSVALTAILLLMAAGSLSAAVCRINKKGRVDGTR</sequence>
<evidence type="ECO:0000313" key="5">
    <source>
        <dbReference type="EMBL" id="BBO81391.1"/>
    </source>
</evidence>
<evidence type="ECO:0000313" key="6">
    <source>
        <dbReference type="Proteomes" id="UP000425960"/>
    </source>
</evidence>
<dbReference type="InterPro" id="IPR013783">
    <property type="entry name" value="Ig-like_fold"/>
</dbReference>
<dbReference type="InterPro" id="IPR003961">
    <property type="entry name" value="FN3_dom"/>
</dbReference>